<dbReference type="SUPFAM" id="SSF52058">
    <property type="entry name" value="L domain-like"/>
    <property type="match status" value="1"/>
</dbReference>
<evidence type="ECO:0000313" key="5">
    <source>
        <dbReference type="Proteomes" id="UP001465755"/>
    </source>
</evidence>
<dbReference type="PANTHER" id="PTHR48051">
    <property type="match status" value="1"/>
</dbReference>
<dbReference type="Proteomes" id="UP001465755">
    <property type="component" value="Unassembled WGS sequence"/>
</dbReference>
<dbReference type="InterPro" id="IPR032675">
    <property type="entry name" value="LRR_dom_sf"/>
</dbReference>
<proteinExistence type="predicted"/>
<dbReference type="Pfam" id="PF13855">
    <property type="entry name" value="LRR_8"/>
    <property type="match status" value="1"/>
</dbReference>
<gene>
    <name evidence="4" type="ORF">WJX73_005469</name>
</gene>
<protein>
    <submittedName>
        <fullName evidence="4">Uncharacterized protein</fullName>
    </submittedName>
</protein>
<reference evidence="4 5" key="1">
    <citation type="journal article" date="2024" name="Nat. Commun.">
        <title>Phylogenomics reveals the evolutionary origins of lichenization in chlorophyte algae.</title>
        <authorList>
            <person name="Puginier C."/>
            <person name="Libourel C."/>
            <person name="Otte J."/>
            <person name="Skaloud P."/>
            <person name="Haon M."/>
            <person name="Grisel S."/>
            <person name="Petersen M."/>
            <person name="Berrin J.G."/>
            <person name="Delaux P.M."/>
            <person name="Dal Grande F."/>
            <person name="Keller J."/>
        </authorList>
    </citation>
    <scope>NUCLEOTIDE SEQUENCE [LARGE SCALE GENOMIC DNA]</scope>
    <source>
        <strain evidence="4 5">SAG 2036</strain>
    </source>
</reference>
<evidence type="ECO:0000256" key="2">
    <source>
        <dbReference type="ARBA" id="ARBA00022614"/>
    </source>
</evidence>
<dbReference type="PRINTS" id="PR00019">
    <property type="entry name" value="LEURICHRPT"/>
</dbReference>
<evidence type="ECO:0000256" key="1">
    <source>
        <dbReference type="ARBA" id="ARBA00004430"/>
    </source>
</evidence>
<sequence length="325" mass="35814">MRTTPAQDVAAPVAEPVKPVVRTRARRYGGQTTASVTAQRRLDDNHRQAGLQNEVVLSPAARWALARMTRDTPGRETHIHLTGHASCIAEGFSVPWFFATLDTCNIDYTLDVELTGFPLGLVLDGVQSFKHLKNLRLLDLTGCDLMSVRGRVTQLLMQNGSRPLQGLTTLQQLSLSGFAPFSGGWHGFQDGLCALGVTSLAKLASLDLSHNRLEDVPEHLSLLSALTRLDLSHNLLMPDSLADPAILALSKLRFLSLANCMPTCLMSAVRASTYQHEFYFGDLRRQREPAARRQAALASIYQLPNMQRLKRACPRLKQLHVCNAA</sequence>
<dbReference type="Gene3D" id="3.80.10.10">
    <property type="entry name" value="Ribonuclease Inhibitor"/>
    <property type="match status" value="1"/>
</dbReference>
<dbReference type="InterPro" id="IPR003591">
    <property type="entry name" value="Leu-rich_rpt_typical-subtyp"/>
</dbReference>
<evidence type="ECO:0000256" key="3">
    <source>
        <dbReference type="ARBA" id="ARBA00022737"/>
    </source>
</evidence>
<dbReference type="PANTHER" id="PTHR48051:SF1">
    <property type="entry name" value="RAS SUPPRESSOR PROTEIN 1"/>
    <property type="match status" value="1"/>
</dbReference>
<keyword evidence="2" id="KW-0433">Leucine-rich repeat</keyword>
<dbReference type="PROSITE" id="PS51450">
    <property type="entry name" value="LRR"/>
    <property type="match status" value="1"/>
</dbReference>
<dbReference type="SMART" id="SM00369">
    <property type="entry name" value="LRR_TYP"/>
    <property type="match status" value="3"/>
</dbReference>
<keyword evidence="5" id="KW-1185">Reference proteome</keyword>
<dbReference type="GO" id="GO:0005930">
    <property type="term" value="C:axoneme"/>
    <property type="evidence" value="ECO:0007669"/>
    <property type="project" value="UniProtKB-SubCell"/>
</dbReference>
<dbReference type="AlphaFoldDB" id="A0AAW1P2H6"/>
<dbReference type="InterPro" id="IPR050216">
    <property type="entry name" value="LRR_domain-containing"/>
</dbReference>
<name>A0AAW1P2H6_9CHLO</name>
<organism evidence="4 5">
    <name type="scientific">Symbiochloris irregularis</name>
    <dbReference type="NCBI Taxonomy" id="706552"/>
    <lineage>
        <taxon>Eukaryota</taxon>
        <taxon>Viridiplantae</taxon>
        <taxon>Chlorophyta</taxon>
        <taxon>core chlorophytes</taxon>
        <taxon>Trebouxiophyceae</taxon>
        <taxon>Trebouxiales</taxon>
        <taxon>Trebouxiaceae</taxon>
        <taxon>Symbiochloris</taxon>
    </lineage>
</organism>
<comment type="caution">
    <text evidence="4">The sequence shown here is derived from an EMBL/GenBank/DDBJ whole genome shotgun (WGS) entry which is preliminary data.</text>
</comment>
<comment type="subcellular location">
    <subcellularLocation>
        <location evidence="1">Cytoplasm</location>
        <location evidence="1">Cytoskeleton</location>
        <location evidence="1">Cilium axoneme</location>
    </subcellularLocation>
</comment>
<dbReference type="InterPro" id="IPR001611">
    <property type="entry name" value="Leu-rich_rpt"/>
</dbReference>
<evidence type="ECO:0000313" key="4">
    <source>
        <dbReference type="EMBL" id="KAK9804534.1"/>
    </source>
</evidence>
<accession>A0AAW1P2H6</accession>
<keyword evidence="3" id="KW-0677">Repeat</keyword>
<dbReference type="EMBL" id="JALJOQ010000050">
    <property type="protein sequence ID" value="KAK9804534.1"/>
    <property type="molecule type" value="Genomic_DNA"/>
</dbReference>